<sequence>MVVIYDRKKKCLARLLLVHEILLVSTIGNTVLMVKNEKAPKCNCGTETEREFNLNVESLQQIPFHDINRYYYRQVSATSPDEVCWISNSVATIWALLHVRLPTLGICSGDEGTQAVNGMGGGEKRNILLLRGC</sequence>
<keyword evidence="1" id="KW-0812">Transmembrane</keyword>
<accession>F0WGJ2</accession>
<keyword evidence="1" id="KW-0472">Membrane</keyword>
<proteinExistence type="predicted"/>
<gene>
    <name evidence="2" type="primary">AlNc14C92G5726</name>
    <name evidence="2" type="ORF">ALNC14_064990</name>
</gene>
<reference evidence="2" key="1">
    <citation type="journal article" date="2011" name="PLoS Biol.">
        <title>Gene gain and loss during evolution of obligate parasitism in the white rust pathogen of Arabidopsis thaliana.</title>
        <authorList>
            <person name="Kemen E."/>
            <person name="Gardiner A."/>
            <person name="Schultz-Larsen T."/>
            <person name="Kemen A.C."/>
            <person name="Balmuth A.L."/>
            <person name="Robert-Seilaniantz A."/>
            <person name="Bailey K."/>
            <person name="Holub E."/>
            <person name="Studholme D.J."/>
            <person name="Maclean D."/>
            <person name="Jones J.D."/>
        </authorList>
    </citation>
    <scope>NUCLEOTIDE SEQUENCE</scope>
</reference>
<reference evidence="2" key="2">
    <citation type="submission" date="2011-02" db="EMBL/GenBank/DDBJ databases">
        <authorList>
            <person name="MacLean D."/>
        </authorList>
    </citation>
    <scope>NUCLEOTIDE SEQUENCE</scope>
</reference>
<protein>
    <submittedName>
        <fullName evidence="2">AlNc14C92G5726 protein</fullName>
    </submittedName>
</protein>
<dbReference type="AlphaFoldDB" id="F0WGJ2"/>
<dbReference type="HOGENOM" id="CLU_1910525_0_0_1"/>
<feature type="transmembrane region" description="Helical" evidence="1">
    <location>
        <begin position="12"/>
        <end position="34"/>
    </location>
</feature>
<name>F0WGJ2_9STRA</name>
<organism evidence="2">
    <name type="scientific">Albugo laibachii Nc14</name>
    <dbReference type="NCBI Taxonomy" id="890382"/>
    <lineage>
        <taxon>Eukaryota</taxon>
        <taxon>Sar</taxon>
        <taxon>Stramenopiles</taxon>
        <taxon>Oomycota</taxon>
        <taxon>Peronosporomycetes</taxon>
        <taxon>Albuginales</taxon>
        <taxon>Albuginaceae</taxon>
        <taxon>Albugo</taxon>
    </lineage>
</organism>
<evidence type="ECO:0000256" key="1">
    <source>
        <dbReference type="SAM" id="Phobius"/>
    </source>
</evidence>
<keyword evidence="1" id="KW-1133">Transmembrane helix</keyword>
<evidence type="ECO:0000313" key="2">
    <source>
        <dbReference type="EMBL" id="CCA20356.1"/>
    </source>
</evidence>
<dbReference type="EMBL" id="FR824137">
    <property type="protein sequence ID" value="CCA20356.1"/>
    <property type="molecule type" value="Genomic_DNA"/>
</dbReference>